<evidence type="ECO:0000256" key="1">
    <source>
        <dbReference type="SAM" id="SignalP"/>
    </source>
</evidence>
<accession>A0A431TVH8</accession>
<dbReference type="SUPFAM" id="SSF101898">
    <property type="entry name" value="NHL repeat"/>
    <property type="match status" value="1"/>
</dbReference>
<dbReference type="OrthoDB" id="610424at2"/>
<keyword evidence="3" id="KW-1185">Reference proteome</keyword>
<evidence type="ECO:0000313" key="2">
    <source>
        <dbReference type="EMBL" id="RTQ45250.1"/>
    </source>
</evidence>
<comment type="caution">
    <text evidence="2">The sequence shown here is derived from an EMBL/GenBank/DDBJ whole genome shotgun (WGS) entry which is preliminary data.</text>
</comment>
<dbReference type="InterPro" id="IPR052918">
    <property type="entry name" value="Motility_Chemotaxis_Reg"/>
</dbReference>
<proteinExistence type="predicted"/>
<name>A0A431TVH8_9BACT</name>
<organism evidence="2 3">
    <name type="scientific">Hymenobacter gummosus</name>
    <dbReference type="NCBI Taxonomy" id="1776032"/>
    <lineage>
        <taxon>Bacteria</taxon>
        <taxon>Pseudomonadati</taxon>
        <taxon>Bacteroidota</taxon>
        <taxon>Cytophagia</taxon>
        <taxon>Cytophagales</taxon>
        <taxon>Hymenobacteraceae</taxon>
        <taxon>Hymenobacter</taxon>
    </lineage>
</organism>
<dbReference type="AlphaFoldDB" id="A0A431TVH8"/>
<evidence type="ECO:0000313" key="3">
    <source>
        <dbReference type="Proteomes" id="UP000282184"/>
    </source>
</evidence>
<feature type="signal peptide" evidence="1">
    <location>
        <begin position="1"/>
        <end position="27"/>
    </location>
</feature>
<dbReference type="PANTHER" id="PTHR35580:SF1">
    <property type="entry name" value="PHYTASE-LIKE DOMAIN-CONTAINING PROTEIN"/>
    <property type="match status" value="1"/>
</dbReference>
<dbReference type="PANTHER" id="PTHR35580">
    <property type="entry name" value="CELL SURFACE GLYCOPROTEIN (S-LAYER PROTEIN)-LIKE PROTEIN"/>
    <property type="match status" value="1"/>
</dbReference>
<evidence type="ECO:0008006" key="4">
    <source>
        <dbReference type="Google" id="ProtNLM"/>
    </source>
</evidence>
<feature type="chain" id="PRO_5019482227" description="T9SS type A sorting domain-containing protein" evidence="1">
    <location>
        <begin position="28"/>
        <end position="1222"/>
    </location>
</feature>
<keyword evidence="1" id="KW-0732">Signal</keyword>
<protein>
    <recommendedName>
        <fullName evidence="4">T9SS type A sorting domain-containing protein</fullName>
    </recommendedName>
</protein>
<dbReference type="Proteomes" id="UP000282184">
    <property type="component" value="Unassembled WGS sequence"/>
</dbReference>
<gene>
    <name evidence="2" type="ORF">EJV47_25570</name>
</gene>
<dbReference type="EMBL" id="RXOF01000021">
    <property type="protein sequence ID" value="RTQ45250.1"/>
    <property type="molecule type" value="Genomic_DNA"/>
</dbReference>
<dbReference type="RefSeq" id="WP_126696063.1">
    <property type="nucleotide sequence ID" value="NZ_RXOF01000021.1"/>
</dbReference>
<dbReference type="InterPro" id="IPR010620">
    <property type="entry name" value="SBBP_repeat"/>
</dbReference>
<dbReference type="PROSITE" id="PS51257">
    <property type="entry name" value="PROKAR_LIPOPROTEIN"/>
    <property type="match status" value="1"/>
</dbReference>
<sequence length="1222" mass="123343">MQQRVLFPGFLLACLWLVLACRTPAGAQSWDQSLRLGSGDNGTVVSQFVKTDNAGNTYIAGYFGGQVSFGSTTLVSVGSDDLFVAKLDAAGQWLWARRAGGSDQARARALVLDGGGNVYLAGYFAGTAANFGPATLASAGGNDVFVAKLSTGGSWQWAQRAGGSTADDAAALAVDAAGSAYVDGTFSGGAADFGATSLASAGNTDVFVARLSSSGGWSWAVRAGGGGAEQATGLSLDAAGNAYWSGLFSSASAAFGATTLTNPSSSGSSSDVFVAKVSAAGAWNWALRAGNGNSEQLLTQAVDGAGNVYITGNFLGTAAAFGATSLNSAGNYDLFVAKISAAGSWSWALRAGGSNSEQVGSLALDANGNVYLGGNFTSTSAAFGSTTLTKSGTGFELFLARVSAAGSWSWALRANSSTSSYKQVEALVTDGAGDAYMVGYFSGNNIGFGTVSLAGSPDGGYSSYMVKATAAGAWVWGQQIADNGTHIPAMTAALSGSNLVLTGIFQNTRPQFGTNTLLSGERDASYVAALSTAAGAWQWSLSPSGGSGSKTVTQTALDAAGNRYMYGTFFGNLTLGSTTLTSTGGADLFVAKLDVAGNVLWARHAGSAQYDYATALAVDEAGNAYVTGHYGARSISFGSTTFVTPSGRGQGMFVAKLDAAGNWVWGQVAYSEEVIQTVGLAVDAAGNCYVTGDVFAFWVEFGGNRINCPQDAYNAFVARLDASGSWSWAYVMGDYNDDRGGTVAVDGSGNAYISGTFIGAVSFGATTLNSTTGGTFAAKLDAAGNWLWARNASLGNPKLAVDAAGNALLAGRFAGTASFGTTALSSAGGLDVAVARLDANGNWTWASRAGGPADEHPTALLQAADGAAYLTGTFLSTAAEFGSTTLPNAGTGTTDGFVAKLDAAGNWLWGQRAGGSGSDALTVISLDGQGRTYVAGNFSSSALTLGATFAAALTNADASDGSSDVVVARLDAATGGWQGRVGGGGIGNDYVVGLSVDAADRLSVAVVARSANAAFGSLVLSGGSSTYAQSVVGRISPASLLPVELLHFAAAAAGPAAVQLNWTTAQELNNAGFTVERSPDGRRFTAVGAVAGAGTSTARRSYSLRDEHLPAGAVVLYYRLVQRDLDGSTTTSEVRTVALRPDGPGFRVYPSILPAGQTLHYAGAPAPGGALELVSLLGQRVARCQLPAGGQGHISLAGLRPGWYLARLAGQGGPGQRVLVQP</sequence>
<reference evidence="2 3" key="1">
    <citation type="submission" date="2018-12" db="EMBL/GenBank/DDBJ databases">
        <title>Hymenobacter gummosus sp. nov., isolated from a spring.</title>
        <authorList>
            <person name="Nie L."/>
        </authorList>
    </citation>
    <scope>NUCLEOTIDE SEQUENCE [LARGE SCALE GENOMIC DNA]</scope>
    <source>
        <strain evidence="2 3">KCTC 52166</strain>
    </source>
</reference>
<dbReference type="Pfam" id="PF06739">
    <property type="entry name" value="SBBP"/>
    <property type="match status" value="1"/>
</dbReference>